<dbReference type="Pfam" id="PF02673">
    <property type="entry name" value="BacA"/>
    <property type="match status" value="1"/>
</dbReference>
<gene>
    <name evidence="14" type="primary">uppP</name>
    <name evidence="15" type="ORF">M2350_002321</name>
</gene>
<dbReference type="PANTHER" id="PTHR30622">
    <property type="entry name" value="UNDECAPRENYL-DIPHOSPHATASE"/>
    <property type="match status" value="1"/>
</dbReference>
<accession>A0ABT2EPL4</accession>
<comment type="similarity">
    <text evidence="2 14">Belongs to the UppP family.</text>
</comment>
<evidence type="ECO:0000313" key="16">
    <source>
        <dbReference type="Proteomes" id="UP001204798"/>
    </source>
</evidence>
<evidence type="ECO:0000256" key="14">
    <source>
        <dbReference type="HAMAP-Rule" id="MF_01006"/>
    </source>
</evidence>
<evidence type="ECO:0000256" key="11">
    <source>
        <dbReference type="ARBA" id="ARBA00032707"/>
    </source>
</evidence>
<evidence type="ECO:0000256" key="4">
    <source>
        <dbReference type="ARBA" id="ARBA00021581"/>
    </source>
</evidence>
<evidence type="ECO:0000256" key="6">
    <source>
        <dbReference type="ARBA" id="ARBA00022692"/>
    </source>
</evidence>
<evidence type="ECO:0000256" key="8">
    <source>
        <dbReference type="ARBA" id="ARBA00022989"/>
    </source>
</evidence>
<evidence type="ECO:0000256" key="1">
    <source>
        <dbReference type="ARBA" id="ARBA00004651"/>
    </source>
</evidence>
<evidence type="ECO:0000313" key="15">
    <source>
        <dbReference type="EMBL" id="MCS3919904.1"/>
    </source>
</evidence>
<feature type="transmembrane region" description="Helical" evidence="14">
    <location>
        <begin position="213"/>
        <end position="235"/>
    </location>
</feature>
<evidence type="ECO:0000256" key="5">
    <source>
        <dbReference type="ARBA" id="ARBA00022475"/>
    </source>
</evidence>
<keyword evidence="10 14" id="KW-0046">Antibiotic resistance</keyword>
<feature type="transmembrane region" description="Helical" evidence="14">
    <location>
        <begin position="241"/>
        <end position="260"/>
    </location>
</feature>
<keyword evidence="16" id="KW-1185">Reference proteome</keyword>
<protein>
    <recommendedName>
        <fullName evidence="4 14">Undecaprenyl-diphosphatase</fullName>
        <ecNumber evidence="3 14">3.6.1.27</ecNumber>
    </recommendedName>
    <alternativeName>
        <fullName evidence="12 14">Bacitracin resistance protein</fullName>
    </alternativeName>
    <alternativeName>
        <fullName evidence="11 14">Undecaprenyl pyrophosphate phosphatase</fullName>
    </alternativeName>
</protein>
<comment type="function">
    <text evidence="14">Catalyzes the dephosphorylation of undecaprenyl diphosphate (UPP). Confers resistance to bacitracin.</text>
</comment>
<feature type="transmembrane region" description="Helical" evidence="14">
    <location>
        <begin position="43"/>
        <end position="63"/>
    </location>
</feature>
<feature type="transmembrane region" description="Helical" evidence="14">
    <location>
        <begin position="84"/>
        <end position="102"/>
    </location>
</feature>
<dbReference type="PANTHER" id="PTHR30622:SF4">
    <property type="entry name" value="UNDECAPRENYL-DIPHOSPHATASE"/>
    <property type="match status" value="1"/>
</dbReference>
<dbReference type="RefSeq" id="WP_259098105.1">
    <property type="nucleotide sequence ID" value="NZ_CP130454.1"/>
</dbReference>
<name>A0ABT2EPL4_9BACT</name>
<proteinExistence type="inferred from homology"/>
<keyword evidence="9 14" id="KW-0472">Membrane</keyword>
<evidence type="ECO:0000256" key="13">
    <source>
        <dbReference type="ARBA" id="ARBA00047594"/>
    </source>
</evidence>
<dbReference type="EC" id="3.6.1.27" evidence="3 14"/>
<feature type="transmembrane region" description="Helical" evidence="14">
    <location>
        <begin position="183"/>
        <end position="201"/>
    </location>
</feature>
<comment type="miscellaneous">
    <text evidence="14">Bacitracin is thought to be involved in the inhibition of peptidoglycan synthesis by sequestering undecaprenyl diphosphate, thereby reducing the pool of lipid carrier available.</text>
</comment>
<dbReference type="GO" id="GO:0050380">
    <property type="term" value="F:undecaprenyl-diphosphatase activity"/>
    <property type="evidence" value="ECO:0007669"/>
    <property type="project" value="UniProtKB-EC"/>
</dbReference>
<evidence type="ECO:0000256" key="7">
    <source>
        <dbReference type="ARBA" id="ARBA00022801"/>
    </source>
</evidence>
<feature type="transmembrane region" description="Helical" evidence="14">
    <location>
        <begin position="114"/>
        <end position="131"/>
    </location>
</feature>
<evidence type="ECO:0000256" key="3">
    <source>
        <dbReference type="ARBA" id="ARBA00012374"/>
    </source>
</evidence>
<keyword evidence="14" id="KW-0961">Cell wall biogenesis/degradation</keyword>
<keyword evidence="7 14" id="KW-0378">Hydrolase</keyword>
<keyword evidence="8 14" id="KW-1133">Transmembrane helix</keyword>
<reference evidence="15 16" key="1">
    <citation type="submission" date="2022-08" db="EMBL/GenBank/DDBJ databases">
        <title>Bacterial and archaeal communities from various locations to study Microbial Dark Matter (Phase II).</title>
        <authorList>
            <person name="Stepanauskas R."/>
        </authorList>
    </citation>
    <scope>NUCLEOTIDE SEQUENCE [LARGE SCALE GENOMIC DNA]</scope>
    <source>
        <strain evidence="15 16">PD1</strain>
    </source>
</reference>
<keyword evidence="5 14" id="KW-1003">Cell membrane</keyword>
<dbReference type="Proteomes" id="UP001204798">
    <property type="component" value="Unassembled WGS sequence"/>
</dbReference>
<evidence type="ECO:0000256" key="12">
    <source>
        <dbReference type="ARBA" id="ARBA00032932"/>
    </source>
</evidence>
<evidence type="ECO:0000256" key="10">
    <source>
        <dbReference type="ARBA" id="ARBA00023251"/>
    </source>
</evidence>
<sequence>MNSIGLSQLLLLAVVQGLTEFLPVSSSGHLALLEHWLKIPEEARLSVTVFLHLGTLFALLVYFRSDLALMVRGVFKGDKEGQRLLGYVLLANIATAILALSLERRVEQAFGSPKFVALFLMLTALLLFSSEQLSAKKQNTQPIVWWRALAVGVAQGLAVFPGLSRSGTTISAGLFCGLGREQAGRFAFVVGIPAMLGANLLEAKDIAGLAISVWALVLATVVAFGVGLLAIYLTLKAVQSMKLRWFSAYCLFVAILTLAVS</sequence>
<comment type="catalytic activity">
    <reaction evidence="13 14">
        <text>di-trans,octa-cis-undecaprenyl diphosphate + H2O = di-trans,octa-cis-undecaprenyl phosphate + phosphate + H(+)</text>
        <dbReference type="Rhea" id="RHEA:28094"/>
        <dbReference type="ChEBI" id="CHEBI:15377"/>
        <dbReference type="ChEBI" id="CHEBI:15378"/>
        <dbReference type="ChEBI" id="CHEBI:43474"/>
        <dbReference type="ChEBI" id="CHEBI:58405"/>
        <dbReference type="ChEBI" id="CHEBI:60392"/>
        <dbReference type="EC" id="3.6.1.27"/>
    </reaction>
</comment>
<keyword evidence="14" id="KW-0573">Peptidoglycan synthesis</keyword>
<comment type="caution">
    <text evidence="15">The sequence shown here is derived from an EMBL/GenBank/DDBJ whole genome shotgun (WGS) entry which is preliminary data.</text>
</comment>
<dbReference type="HAMAP" id="MF_01006">
    <property type="entry name" value="Undec_diphosphatase"/>
    <property type="match status" value="1"/>
</dbReference>
<evidence type="ECO:0000256" key="9">
    <source>
        <dbReference type="ARBA" id="ARBA00023136"/>
    </source>
</evidence>
<comment type="subcellular location">
    <subcellularLocation>
        <location evidence="1 14">Cell membrane</location>
        <topology evidence="1 14">Multi-pass membrane protein</topology>
    </subcellularLocation>
</comment>
<keyword evidence="14" id="KW-0133">Cell shape</keyword>
<dbReference type="InterPro" id="IPR003824">
    <property type="entry name" value="UppP"/>
</dbReference>
<dbReference type="EMBL" id="JANUCP010000004">
    <property type="protein sequence ID" value="MCS3919904.1"/>
    <property type="molecule type" value="Genomic_DNA"/>
</dbReference>
<organism evidence="15 16">
    <name type="scientific">Candidatus Fervidibacter sacchari</name>
    <dbReference type="NCBI Taxonomy" id="1448929"/>
    <lineage>
        <taxon>Bacteria</taxon>
        <taxon>Candidatus Fervidibacterota</taxon>
        <taxon>Candidatus Fervidibacter</taxon>
    </lineage>
</organism>
<feature type="transmembrane region" description="Helical" evidence="14">
    <location>
        <begin position="143"/>
        <end position="163"/>
    </location>
</feature>
<evidence type="ECO:0000256" key="2">
    <source>
        <dbReference type="ARBA" id="ARBA00010621"/>
    </source>
</evidence>
<keyword evidence="6 14" id="KW-0812">Transmembrane</keyword>